<evidence type="ECO:0000256" key="3">
    <source>
        <dbReference type="ARBA" id="ARBA00022692"/>
    </source>
</evidence>
<evidence type="ECO:0000259" key="10">
    <source>
        <dbReference type="Pfam" id="PF16087"/>
    </source>
</evidence>
<keyword evidence="6 8" id="KW-0675">Receptor</keyword>
<reference evidence="11" key="1">
    <citation type="submission" date="2019-08" db="EMBL/GenBank/DDBJ databases">
        <title>The genome of the North American firefly Photinus pyralis.</title>
        <authorList>
            <consortium name="Photinus pyralis genome working group"/>
            <person name="Fallon T.R."/>
            <person name="Sander Lower S.E."/>
            <person name="Weng J.-K."/>
        </authorList>
    </citation>
    <scope>NUCLEOTIDE SEQUENCE</scope>
    <source>
        <strain evidence="11">TRF0915ILg1</strain>
        <tissue evidence="11">Whole body</tissue>
    </source>
</reference>
<comment type="subcellular location">
    <subcellularLocation>
        <location evidence="1 8">Cell membrane</location>
        <topology evidence="1 8">Multi-pass membrane protein</topology>
    </subcellularLocation>
</comment>
<proteinExistence type="inferred from homology"/>
<feature type="domain" description="DUF4817" evidence="10">
    <location>
        <begin position="134"/>
        <end position="190"/>
    </location>
</feature>
<dbReference type="InterPro" id="IPR013604">
    <property type="entry name" value="7TM_chemorcpt"/>
</dbReference>
<evidence type="ECO:0000256" key="6">
    <source>
        <dbReference type="ARBA" id="ARBA00023170"/>
    </source>
</evidence>
<evidence type="ECO:0000256" key="5">
    <source>
        <dbReference type="ARBA" id="ARBA00023136"/>
    </source>
</evidence>
<dbReference type="Proteomes" id="UP000801492">
    <property type="component" value="Unassembled WGS sequence"/>
</dbReference>
<keyword evidence="4 8" id="KW-1133">Transmembrane helix</keyword>
<dbReference type="EMBL" id="VTPC01090550">
    <property type="protein sequence ID" value="KAF2883165.1"/>
    <property type="molecule type" value="Genomic_DNA"/>
</dbReference>
<evidence type="ECO:0000256" key="4">
    <source>
        <dbReference type="ARBA" id="ARBA00022989"/>
    </source>
</evidence>
<gene>
    <name evidence="11" type="ORF">ILUMI_23001</name>
</gene>
<dbReference type="AlphaFoldDB" id="A0A8K0CG17"/>
<dbReference type="Pfam" id="PF16087">
    <property type="entry name" value="DUF4817"/>
    <property type="match status" value="1"/>
</dbReference>
<sequence>MLRLPEFPGASKPGALEEFRRAVELALRLFNAITKQLEDELEIIKKEKMVASFHVKVMNSKASNSEKLIERISNLGDLFYELAKLSKKVNEIFSVQILVAIGVNFAYTVVEVHYIVTTIGQMIREHKVAIMNWTGEDCAFVVETLIKNNDSVIATQRNFCTHFALGRHAPVPDRKTILLWVIHFRARGSVLKRKPPSRPRRARMSENIQAFNAITKQLEDELEVIKKEKIVASNSEKLIERISNLRDLLYELAKLSKEVNTIFSVQILVAIGVNFVFTVIQAYYTVAGIEIMMREHKVNIMITGGCVWILMLALDLVFIILPWTAVKYQIIRKDKIGSNSEKLGYVKVINNKSSENLIVRARHIGDRFYELAAISKEVNRIFSVQILIALGASGRWRLKTARFSLRARVVTDSSETVELVVSSAATRVCTVDSSSWAWWTSAVERISTRALSMDPMRADGSVGSSCVVSWKVAATETIDVSGSEVSVKSGFSRCCGLRHGALKEALAAARTDKPLRTSEGTQSISLASWVAGKWPELLSVRAALPRLILAIVGAAEG</sequence>
<feature type="transmembrane region" description="Helical" evidence="8">
    <location>
        <begin position="298"/>
        <end position="323"/>
    </location>
</feature>
<dbReference type="PANTHER" id="PTHR21143">
    <property type="entry name" value="INVERTEBRATE GUSTATORY RECEPTOR"/>
    <property type="match status" value="1"/>
</dbReference>
<name>A0A8K0CG17_IGNLU</name>
<dbReference type="GO" id="GO:0030424">
    <property type="term" value="C:axon"/>
    <property type="evidence" value="ECO:0007669"/>
    <property type="project" value="TreeGrafter"/>
</dbReference>
<evidence type="ECO:0000256" key="1">
    <source>
        <dbReference type="ARBA" id="ARBA00004651"/>
    </source>
</evidence>
<dbReference type="GO" id="GO:0030425">
    <property type="term" value="C:dendrite"/>
    <property type="evidence" value="ECO:0007669"/>
    <property type="project" value="TreeGrafter"/>
</dbReference>
<evidence type="ECO:0000313" key="12">
    <source>
        <dbReference type="Proteomes" id="UP000801492"/>
    </source>
</evidence>
<dbReference type="PANTHER" id="PTHR21143:SF121">
    <property type="entry name" value="GUSTATORY AND ODORANT RECEPTOR 21A"/>
    <property type="match status" value="1"/>
</dbReference>
<dbReference type="GO" id="GO:0005886">
    <property type="term" value="C:plasma membrane"/>
    <property type="evidence" value="ECO:0007669"/>
    <property type="project" value="UniProtKB-SubCell"/>
</dbReference>
<evidence type="ECO:0000256" key="2">
    <source>
        <dbReference type="ARBA" id="ARBA00022475"/>
    </source>
</evidence>
<evidence type="ECO:0000256" key="8">
    <source>
        <dbReference type="RuleBase" id="RU363108"/>
    </source>
</evidence>
<evidence type="ECO:0000313" key="11">
    <source>
        <dbReference type="EMBL" id="KAF2883165.1"/>
    </source>
</evidence>
<keyword evidence="3 8" id="KW-0812">Transmembrane</keyword>
<feature type="coiled-coil region" evidence="9">
    <location>
        <begin position="201"/>
        <end position="228"/>
    </location>
</feature>
<comment type="function">
    <text evidence="8">Gustatory receptor which mediates acceptance or avoidance behavior, depending on its substrates.</text>
</comment>
<keyword evidence="9" id="KW-0175">Coiled coil</keyword>
<keyword evidence="2 8" id="KW-1003">Cell membrane</keyword>
<dbReference type="InterPro" id="IPR032135">
    <property type="entry name" value="DUF4817"/>
</dbReference>
<keyword evidence="7 8" id="KW-0807">Transducer</keyword>
<feature type="transmembrane region" description="Helical" evidence="8">
    <location>
        <begin position="263"/>
        <end position="286"/>
    </location>
</feature>
<accession>A0A8K0CG17</accession>
<dbReference type="Pfam" id="PF08395">
    <property type="entry name" value="7tm_7"/>
    <property type="match status" value="1"/>
</dbReference>
<dbReference type="OrthoDB" id="9971063at2759"/>
<dbReference type="GO" id="GO:0007165">
    <property type="term" value="P:signal transduction"/>
    <property type="evidence" value="ECO:0007669"/>
    <property type="project" value="UniProtKB-KW"/>
</dbReference>
<evidence type="ECO:0000256" key="9">
    <source>
        <dbReference type="SAM" id="Coils"/>
    </source>
</evidence>
<organism evidence="11 12">
    <name type="scientific">Ignelater luminosus</name>
    <name type="common">Cucubano</name>
    <name type="synonym">Pyrophorus luminosus</name>
    <dbReference type="NCBI Taxonomy" id="2038154"/>
    <lineage>
        <taxon>Eukaryota</taxon>
        <taxon>Metazoa</taxon>
        <taxon>Ecdysozoa</taxon>
        <taxon>Arthropoda</taxon>
        <taxon>Hexapoda</taxon>
        <taxon>Insecta</taxon>
        <taxon>Pterygota</taxon>
        <taxon>Neoptera</taxon>
        <taxon>Endopterygota</taxon>
        <taxon>Coleoptera</taxon>
        <taxon>Polyphaga</taxon>
        <taxon>Elateriformia</taxon>
        <taxon>Elateroidea</taxon>
        <taxon>Elateridae</taxon>
        <taxon>Agrypninae</taxon>
        <taxon>Pyrophorini</taxon>
        <taxon>Ignelater</taxon>
    </lineage>
</organism>
<keyword evidence="5 8" id="KW-0472">Membrane</keyword>
<dbReference type="GO" id="GO:0050909">
    <property type="term" value="P:sensory perception of taste"/>
    <property type="evidence" value="ECO:0007669"/>
    <property type="project" value="InterPro"/>
</dbReference>
<dbReference type="GO" id="GO:0043025">
    <property type="term" value="C:neuronal cell body"/>
    <property type="evidence" value="ECO:0007669"/>
    <property type="project" value="TreeGrafter"/>
</dbReference>
<comment type="similarity">
    <text evidence="8">Belongs to the insect chemoreceptor superfamily. Gustatory receptor (GR) family.</text>
</comment>
<protein>
    <recommendedName>
        <fullName evidence="8">Gustatory receptor</fullName>
    </recommendedName>
</protein>
<comment type="caution">
    <text evidence="8">Lacks conserved residue(s) required for the propagation of feature annotation.</text>
</comment>
<keyword evidence="12" id="KW-1185">Reference proteome</keyword>
<evidence type="ECO:0000256" key="7">
    <source>
        <dbReference type="ARBA" id="ARBA00023224"/>
    </source>
</evidence>
<comment type="caution">
    <text evidence="11">The sequence shown here is derived from an EMBL/GenBank/DDBJ whole genome shotgun (WGS) entry which is preliminary data.</text>
</comment>